<evidence type="ECO:0000313" key="3">
    <source>
        <dbReference type="Proteomes" id="UP000019149"/>
    </source>
</evidence>
<dbReference type="Proteomes" id="UP000019149">
    <property type="component" value="Unassembled WGS sequence"/>
</dbReference>
<gene>
    <name evidence="2" type="ORF">EGR_06184</name>
</gene>
<dbReference type="RefSeq" id="XP_024350161.1">
    <property type="nucleotide sequence ID" value="XM_024495433.1"/>
</dbReference>
<reference evidence="2 3" key="1">
    <citation type="journal article" date="2013" name="Nat. Genet.">
        <title>The genome of the hydatid tapeworm Echinococcus granulosus.</title>
        <authorList>
            <person name="Zheng H."/>
            <person name="Zhang W."/>
            <person name="Zhang L."/>
            <person name="Zhang Z."/>
            <person name="Li J."/>
            <person name="Lu G."/>
            <person name="Zhu Y."/>
            <person name="Wang Y."/>
            <person name="Huang Y."/>
            <person name="Liu J."/>
            <person name="Kang H."/>
            <person name="Chen J."/>
            <person name="Wang L."/>
            <person name="Chen A."/>
            <person name="Yu S."/>
            <person name="Gao Z."/>
            <person name="Jin L."/>
            <person name="Gu W."/>
            <person name="Wang Z."/>
            <person name="Zhao L."/>
            <person name="Shi B."/>
            <person name="Wen H."/>
            <person name="Lin R."/>
            <person name="Jones M.K."/>
            <person name="Brejova B."/>
            <person name="Vinar T."/>
            <person name="Zhao G."/>
            <person name="McManus D.P."/>
            <person name="Chen Z."/>
            <person name="Zhou Y."/>
            <person name="Wang S."/>
        </authorList>
    </citation>
    <scope>NUCLEOTIDE SEQUENCE [LARGE SCALE GENOMIC DNA]</scope>
</reference>
<accession>W6UCI8</accession>
<dbReference type="CTD" id="36341899"/>
<comment type="caution">
    <text evidence="2">The sequence shown here is derived from an EMBL/GenBank/DDBJ whole genome shotgun (WGS) entry which is preliminary data.</text>
</comment>
<keyword evidence="1" id="KW-0472">Membrane</keyword>
<sequence>MGFNYIQITESFNCFLFLPKEKFKIITKINCYLKSKSFFLVGNCLKLCFNFSPWKKNMELNKRERGKEVVTFQKIRRVEIFVLSGQKFWPVFGTARSSRFLSLEETYSGLLLTVYHWGTLLVFFAIHFKCQLILINAIQT</sequence>
<keyword evidence="1" id="KW-0812">Transmembrane</keyword>
<organism evidence="2 3">
    <name type="scientific">Echinococcus granulosus</name>
    <name type="common">Hydatid tapeworm</name>
    <dbReference type="NCBI Taxonomy" id="6210"/>
    <lineage>
        <taxon>Eukaryota</taxon>
        <taxon>Metazoa</taxon>
        <taxon>Spiralia</taxon>
        <taxon>Lophotrochozoa</taxon>
        <taxon>Platyhelminthes</taxon>
        <taxon>Cestoda</taxon>
        <taxon>Eucestoda</taxon>
        <taxon>Cyclophyllidea</taxon>
        <taxon>Taeniidae</taxon>
        <taxon>Echinococcus</taxon>
        <taxon>Echinococcus granulosus group</taxon>
    </lineage>
</organism>
<name>W6UCI8_ECHGR</name>
<keyword evidence="3" id="KW-1185">Reference proteome</keyword>
<protein>
    <submittedName>
        <fullName evidence="2">Uncharacterized protein</fullName>
    </submittedName>
</protein>
<evidence type="ECO:0000313" key="2">
    <source>
        <dbReference type="EMBL" id="EUB58965.1"/>
    </source>
</evidence>
<evidence type="ECO:0000256" key="1">
    <source>
        <dbReference type="SAM" id="Phobius"/>
    </source>
</evidence>
<dbReference type="EMBL" id="APAU02000052">
    <property type="protein sequence ID" value="EUB58965.1"/>
    <property type="molecule type" value="Genomic_DNA"/>
</dbReference>
<feature type="transmembrane region" description="Helical" evidence="1">
    <location>
        <begin position="107"/>
        <end position="126"/>
    </location>
</feature>
<proteinExistence type="predicted"/>
<keyword evidence="1" id="KW-1133">Transmembrane helix</keyword>
<dbReference type="GeneID" id="36341899"/>
<dbReference type="KEGG" id="egl:EGR_06184"/>
<dbReference type="AlphaFoldDB" id="W6UCI8"/>